<accession>A0ABV7YPY7</accession>
<dbReference type="RefSeq" id="WP_205119445.1">
    <property type="nucleotide sequence ID" value="NZ_JAFBCM010000001.1"/>
</dbReference>
<evidence type="ECO:0000313" key="1">
    <source>
        <dbReference type="EMBL" id="MFC3766761.1"/>
    </source>
</evidence>
<organism evidence="1 2">
    <name type="scientific">Tenggerimyces flavus</name>
    <dbReference type="NCBI Taxonomy" id="1708749"/>
    <lineage>
        <taxon>Bacteria</taxon>
        <taxon>Bacillati</taxon>
        <taxon>Actinomycetota</taxon>
        <taxon>Actinomycetes</taxon>
        <taxon>Propionibacteriales</taxon>
        <taxon>Nocardioidaceae</taxon>
        <taxon>Tenggerimyces</taxon>
    </lineage>
</organism>
<dbReference type="EMBL" id="JBHRZH010000058">
    <property type="protein sequence ID" value="MFC3766761.1"/>
    <property type="molecule type" value="Genomic_DNA"/>
</dbReference>
<proteinExistence type="predicted"/>
<name>A0ABV7YPY7_9ACTN</name>
<gene>
    <name evidence="1" type="ORF">ACFOUW_38450</name>
</gene>
<dbReference type="Proteomes" id="UP001595699">
    <property type="component" value="Unassembled WGS sequence"/>
</dbReference>
<keyword evidence="2" id="KW-1185">Reference proteome</keyword>
<comment type="caution">
    <text evidence="1">The sequence shown here is derived from an EMBL/GenBank/DDBJ whole genome shotgun (WGS) entry which is preliminary data.</text>
</comment>
<sequence>MDFSTWTRVLADRGLSVVPPSHAVPIDVWALLPGCGALHFRCRGTAATLAVYEDVHLLLSEPEVSATCDCGAEHRIARADSRVTLRENARPSALATYDGRADRGWTAHEAGLLSVAEAAVLFERLLTEARPDLALTSQLVSA</sequence>
<protein>
    <submittedName>
        <fullName evidence="1">Uncharacterized protein</fullName>
    </submittedName>
</protein>
<evidence type="ECO:0000313" key="2">
    <source>
        <dbReference type="Proteomes" id="UP001595699"/>
    </source>
</evidence>
<reference evidence="2" key="1">
    <citation type="journal article" date="2019" name="Int. J. Syst. Evol. Microbiol.">
        <title>The Global Catalogue of Microorganisms (GCM) 10K type strain sequencing project: providing services to taxonomists for standard genome sequencing and annotation.</title>
        <authorList>
            <consortium name="The Broad Institute Genomics Platform"/>
            <consortium name="The Broad Institute Genome Sequencing Center for Infectious Disease"/>
            <person name="Wu L."/>
            <person name="Ma J."/>
        </authorList>
    </citation>
    <scope>NUCLEOTIDE SEQUENCE [LARGE SCALE GENOMIC DNA]</scope>
    <source>
        <strain evidence="2">CGMCC 4.7241</strain>
    </source>
</reference>